<dbReference type="InterPro" id="IPR036390">
    <property type="entry name" value="WH_DNA-bd_sf"/>
</dbReference>
<dbReference type="PROSITE" id="PS01125">
    <property type="entry name" value="ROK"/>
    <property type="match status" value="1"/>
</dbReference>
<dbReference type="AlphaFoldDB" id="A0A4V3IWI4"/>
<protein>
    <submittedName>
        <fullName evidence="3">ROK family transcriptional regulator</fullName>
    </submittedName>
</protein>
<dbReference type="SUPFAM" id="SSF46785">
    <property type="entry name" value="Winged helix' DNA-binding domain"/>
    <property type="match status" value="1"/>
</dbReference>
<dbReference type="OrthoDB" id="3189808at2"/>
<dbReference type="CDD" id="cd24076">
    <property type="entry name" value="ASKHA_ATPase_ROK_BsXylR-like"/>
    <property type="match status" value="1"/>
</dbReference>
<evidence type="ECO:0000256" key="1">
    <source>
        <dbReference type="ARBA" id="ARBA00006479"/>
    </source>
</evidence>
<proteinExistence type="inferred from homology"/>
<dbReference type="Pfam" id="PF00480">
    <property type="entry name" value="ROK"/>
    <property type="match status" value="1"/>
</dbReference>
<keyword evidence="4" id="KW-1185">Reference proteome</keyword>
<feature type="domain" description="HTH marR-type" evidence="2">
    <location>
        <begin position="102"/>
        <end position="155"/>
    </location>
</feature>
<dbReference type="InterPro" id="IPR000600">
    <property type="entry name" value="ROK"/>
</dbReference>
<dbReference type="Gene3D" id="1.10.10.10">
    <property type="entry name" value="Winged helix-like DNA-binding domain superfamily/Winged helix DNA-binding domain"/>
    <property type="match status" value="1"/>
</dbReference>
<dbReference type="GO" id="GO:0003700">
    <property type="term" value="F:DNA-binding transcription factor activity"/>
    <property type="evidence" value="ECO:0007669"/>
    <property type="project" value="InterPro"/>
</dbReference>
<comment type="caution">
    <text evidence="3">The sequence shown here is derived from an EMBL/GenBank/DDBJ whole genome shotgun (WGS) entry which is preliminary data.</text>
</comment>
<dbReference type="PANTHER" id="PTHR18964">
    <property type="entry name" value="ROK (REPRESSOR, ORF, KINASE) FAMILY"/>
    <property type="match status" value="1"/>
</dbReference>
<organism evidence="3 4">
    <name type="scientific">Cryobacterium lactosi</name>
    <dbReference type="NCBI Taxonomy" id="1259202"/>
    <lineage>
        <taxon>Bacteria</taxon>
        <taxon>Bacillati</taxon>
        <taxon>Actinomycetota</taxon>
        <taxon>Actinomycetes</taxon>
        <taxon>Micrococcales</taxon>
        <taxon>Microbacteriaceae</taxon>
        <taxon>Cryobacterium</taxon>
    </lineage>
</organism>
<gene>
    <name evidence="3" type="ORF">E3T61_17590</name>
</gene>
<accession>A0A4V3IWI4</accession>
<evidence type="ECO:0000259" key="2">
    <source>
        <dbReference type="Pfam" id="PF12802"/>
    </source>
</evidence>
<evidence type="ECO:0000313" key="3">
    <source>
        <dbReference type="EMBL" id="TFD85596.1"/>
    </source>
</evidence>
<dbReference type="Gene3D" id="3.30.420.40">
    <property type="match status" value="2"/>
</dbReference>
<dbReference type="InterPro" id="IPR049874">
    <property type="entry name" value="ROK_cs"/>
</dbReference>
<dbReference type="Pfam" id="PF12802">
    <property type="entry name" value="MarR_2"/>
    <property type="match status" value="1"/>
</dbReference>
<dbReference type="Proteomes" id="UP000298468">
    <property type="component" value="Unassembled WGS sequence"/>
</dbReference>
<sequence>MARSWGRRWWGGCLRWPWERPRFLLTGRPGESLSRGEWIAISLSGGQQGVRHEIGGIFSFLCGAFPAKSSESALVAVPGTIVFPVSSRRNPGSQSSLREANRARILDAITHYGALTQVELAAVTGLSPATVSNIVKEQAATGVLTTTPTSRSGRRAVRVTLAREMGLVVGLHVSNRQLRLALADAGHQVLAERMLPLARDHRADSELDRVMLLIQDMAESVGAGPGEVLAVGVGLAAPVDPRTGIIATAGLLRGWDGVPVAEELQARLHRPVFVDNEANLGALAEYRMGAAQGVRQAAYLRVSHGVGAGLIVDGRVYRGGSGKAGEIGHLTLDEQGLVCRCGNRGCLETLVGASALAAQFPGSHGDVKLRDIVLRADAGDARARRVIADAGRHLGVALAGLSNLIDPHRIVVGGELAEAGEMLLSPLRHALERSTLATVSGGPEVVKGELGERAEVLGAVLFAIDRAQISAGRPEDAVRTVAGAPAPDILPGIGGIFPVRTPEISPERGGLAS</sequence>
<dbReference type="InterPro" id="IPR043129">
    <property type="entry name" value="ATPase_NBD"/>
</dbReference>
<reference evidence="3 4" key="1">
    <citation type="submission" date="2019-03" db="EMBL/GenBank/DDBJ databases">
        <title>Genomics of glacier-inhabiting Cryobacterium strains.</title>
        <authorList>
            <person name="Liu Q."/>
            <person name="Xin Y.-H."/>
        </authorList>
    </citation>
    <scope>NUCLEOTIDE SEQUENCE [LARGE SCALE GENOMIC DNA]</scope>
    <source>
        <strain evidence="3 4">Sr59</strain>
    </source>
</reference>
<dbReference type="SUPFAM" id="SSF53067">
    <property type="entry name" value="Actin-like ATPase domain"/>
    <property type="match status" value="1"/>
</dbReference>
<dbReference type="InterPro" id="IPR036388">
    <property type="entry name" value="WH-like_DNA-bd_sf"/>
</dbReference>
<comment type="similarity">
    <text evidence="1">Belongs to the ROK (NagC/XylR) family.</text>
</comment>
<dbReference type="InterPro" id="IPR000835">
    <property type="entry name" value="HTH_MarR-typ"/>
</dbReference>
<dbReference type="PANTHER" id="PTHR18964:SF173">
    <property type="entry name" value="GLUCOKINASE"/>
    <property type="match status" value="1"/>
</dbReference>
<dbReference type="EMBL" id="SOHM01000035">
    <property type="protein sequence ID" value="TFD85596.1"/>
    <property type="molecule type" value="Genomic_DNA"/>
</dbReference>
<evidence type="ECO:0000313" key="4">
    <source>
        <dbReference type="Proteomes" id="UP000298468"/>
    </source>
</evidence>
<name>A0A4V3IWI4_9MICO</name>